<dbReference type="Proteomes" id="UP000646426">
    <property type="component" value="Unassembled WGS sequence"/>
</dbReference>
<dbReference type="AlphaFoldDB" id="A0A918W975"/>
<accession>A0A918W975</accession>
<reference evidence="2" key="1">
    <citation type="journal article" date="2014" name="Int. J. Syst. Evol. Microbiol.">
        <title>Complete genome sequence of Corynebacterium casei LMG S-19264T (=DSM 44701T), isolated from a smear-ripened cheese.</title>
        <authorList>
            <consortium name="US DOE Joint Genome Institute (JGI-PGF)"/>
            <person name="Walter F."/>
            <person name="Albersmeier A."/>
            <person name="Kalinowski J."/>
            <person name="Ruckert C."/>
        </authorList>
    </citation>
    <scope>NUCLEOTIDE SEQUENCE</scope>
    <source>
        <strain evidence="2">KCTC 23077</strain>
    </source>
</reference>
<evidence type="ECO:0000313" key="3">
    <source>
        <dbReference type="Proteomes" id="UP000646426"/>
    </source>
</evidence>
<evidence type="ECO:0000313" key="2">
    <source>
        <dbReference type="EMBL" id="GHA83708.1"/>
    </source>
</evidence>
<name>A0A918W975_9GAMM</name>
<keyword evidence="3" id="KW-1185">Reference proteome</keyword>
<reference evidence="2" key="2">
    <citation type="submission" date="2020-09" db="EMBL/GenBank/DDBJ databases">
        <authorList>
            <person name="Sun Q."/>
            <person name="Kim S."/>
        </authorList>
    </citation>
    <scope>NUCLEOTIDE SEQUENCE</scope>
    <source>
        <strain evidence="2">KCTC 23077</strain>
    </source>
</reference>
<dbReference type="EMBL" id="BMYD01000003">
    <property type="protein sequence ID" value="GHA83708.1"/>
    <property type="molecule type" value="Genomic_DNA"/>
</dbReference>
<comment type="caution">
    <text evidence="2">The sequence shown here is derived from an EMBL/GenBank/DDBJ whole genome shotgun (WGS) entry which is preliminary data.</text>
</comment>
<protein>
    <submittedName>
        <fullName evidence="2">Uncharacterized protein</fullName>
    </submittedName>
</protein>
<gene>
    <name evidence="2" type="ORF">GCM10007067_22290</name>
</gene>
<feature type="region of interest" description="Disordered" evidence="1">
    <location>
        <begin position="1"/>
        <end position="20"/>
    </location>
</feature>
<proteinExistence type="predicted"/>
<evidence type="ECO:0000256" key="1">
    <source>
        <dbReference type="SAM" id="MobiDB-lite"/>
    </source>
</evidence>
<organism evidence="2 3">
    <name type="scientific">Cognatilysobacter bugurensis</name>
    <dbReference type="NCBI Taxonomy" id="543356"/>
    <lineage>
        <taxon>Bacteria</taxon>
        <taxon>Pseudomonadati</taxon>
        <taxon>Pseudomonadota</taxon>
        <taxon>Gammaproteobacteria</taxon>
        <taxon>Lysobacterales</taxon>
        <taxon>Lysobacteraceae</taxon>
        <taxon>Cognatilysobacter</taxon>
    </lineage>
</organism>
<sequence length="176" mass="18266">MFRQHPDGASGRRPSLAGRTGASLRADIPTAVTAMRRLLAFAALALACAAPPASAQRLIDCEMTFSMSGWSAFYKTSSGTGTIRCDNGQRMQVQIGSKGGGLSFGKSRIADGRGEFSGVQRIEDVLGTYVTAEAHAGAVKSAKAQVMTKGEVSLALGGKGEGFDLGVVFGKFTISK</sequence>